<dbReference type="PANTHER" id="PTHR47650">
    <property type="entry name" value="ZINC FINGER CCCH DOMAIN-CONTAINING PROTEIN 22"/>
    <property type="match status" value="1"/>
</dbReference>
<evidence type="ECO:0000313" key="6">
    <source>
        <dbReference type="EMBL" id="KMZ69966.1"/>
    </source>
</evidence>
<feature type="compositionally biased region" description="Basic residues" evidence="3">
    <location>
        <begin position="373"/>
        <end position="383"/>
    </location>
</feature>
<gene>
    <name evidence="6" type="ORF">ZOSMA_202G00530</name>
</gene>
<dbReference type="OrthoDB" id="4822at2759"/>
<feature type="zinc finger region" description="C3H1-type" evidence="1">
    <location>
        <begin position="150"/>
        <end position="177"/>
    </location>
</feature>
<dbReference type="PROSITE" id="PS50174">
    <property type="entry name" value="G_PATCH"/>
    <property type="match status" value="1"/>
</dbReference>
<protein>
    <submittedName>
        <fullName evidence="6">Zinc finger CCCH domain-containing protein 18</fullName>
    </submittedName>
</protein>
<dbReference type="Pfam" id="PF01585">
    <property type="entry name" value="G-patch"/>
    <property type="match status" value="1"/>
</dbReference>
<evidence type="ECO:0000256" key="1">
    <source>
        <dbReference type="PROSITE-ProRule" id="PRU00723"/>
    </source>
</evidence>
<organism evidence="6 7">
    <name type="scientific">Zostera marina</name>
    <name type="common">Eelgrass</name>
    <dbReference type="NCBI Taxonomy" id="29655"/>
    <lineage>
        <taxon>Eukaryota</taxon>
        <taxon>Viridiplantae</taxon>
        <taxon>Streptophyta</taxon>
        <taxon>Embryophyta</taxon>
        <taxon>Tracheophyta</taxon>
        <taxon>Spermatophyta</taxon>
        <taxon>Magnoliopsida</taxon>
        <taxon>Liliopsida</taxon>
        <taxon>Zosteraceae</taxon>
        <taxon>Zostera</taxon>
    </lineage>
</organism>
<dbReference type="Proteomes" id="UP000036987">
    <property type="component" value="Unassembled WGS sequence"/>
</dbReference>
<dbReference type="PROSITE" id="PS50103">
    <property type="entry name" value="ZF_C3H1"/>
    <property type="match status" value="1"/>
</dbReference>
<dbReference type="EMBL" id="LFYR01000736">
    <property type="protein sequence ID" value="KMZ69966.1"/>
    <property type="molecule type" value="Genomic_DNA"/>
</dbReference>
<dbReference type="InterPro" id="IPR000571">
    <property type="entry name" value="Znf_CCCH"/>
</dbReference>
<feature type="domain" description="C3H1-type" evidence="4">
    <location>
        <begin position="150"/>
        <end position="177"/>
    </location>
</feature>
<proteinExistence type="predicted"/>
<keyword evidence="1" id="KW-0862">Zinc</keyword>
<feature type="compositionally biased region" description="Acidic residues" evidence="3">
    <location>
        <begin position="252"/>
        <end position="261"/>
    </location>
</feature>
<evidence type="ECO:0000256" key="3">
    <source>
        <dbReference type="SAM" id="MobiDB-lite"/>
    </source>
</evidence>
<comment type="caution">
    <text evidence="6">The sequence shown here is derived from an EMBL/GenBank/DDBJ whole genome shotgun (WGS) entry which is preliminary data.</text>
</comment>
<dbReference type="SMART" id="SM00443">
    <property type="entry name" value="G_patch"/>
    <property type="match status" value="1"/>
</dbReference>
<evidence type="ECO:0000259" key="5">
    <source>
        <dbReference type="PROSITE" id="PS50174"/>
    </source>
</evidence>
<feature type="region of interest" description="Disordered" evidence="3">
    <location>
        <begin position="352"/>
        <end position="434"/>
    </location>
</feature>
<evidence type="ECO:0000313" key="7">
    <source>
        <dbReference type="Proteomes" id="UP000036987"/>
    </source>
</evidence>
<dbReference type="GO" id="GO:0008270">
    <property type="term" value="F:zinc ion binding"/>
    <property type="evidence" value="ECO:0007669"/>
    <property type="project" value="UniProtKB-KW"/>
</dbReference>
<keyword evidence="7" id="KW-1185">Reference proteome</keyword>
<dbReference type="GO" id="GO:0003676">
    <property type="term" value="F:nucleic acid binding"/>
    <property type="evidence" value="ECO:0007669"/>
    <property type="project" value="InterPro"/>
</dbReference>
<feature type="compositionally biased region" description="Basic and acidic residues" evidence="3">
    <location>
        <begin position="356"/>
        <end position="372"/>
    </location>
</feature>
<sequence>MSGEDRGDIEERSIELQLEIQLDEQRQSILALDEALKSDLSNLDLQSVREELLQSIHEAEEGILHLKRARLLREADDIASKLVDQSTIIENDENLTCSSQPEIDPLVSGQFHVGSKCRFLHPDDGHWYNGHIVGLEEGTSARVSFMNPTSENMLICKFHLQQRCRFGTSCRLSHGNCISISSLKQYVPTVWQQSLVGSSVWTLSNNHSGVWIEAILEKWDGKLKLAQVLFQDGTCAKVDTDRIALSQYAQMSDEEEEEEDSSLERIESSEDEDDFENESSVHGGIGFLQSSISQSGIQTETALFAKWENHTRGIASKMMANMGYREGMGLGASGQGIVDPIIIKSLPPKQSLDHALQSDDKIKSGKKDDDKKRSRGGKRKRNKKFAEAARAAKGGKESEPNVFSFINDQLAGQKGNTENSRKKERSGGVGVQENMKKEDNRQSLVAHDHKIKELKLQVVRLEEMMRRNLRNDKVVYDAASKKLNETRRDLNSAEAAHASASNAVVSKEKEKRWLKF</sequence>
<reference evidence="7" key="1">
    <citation type="journal article" date="2016" name="Nature">
        <title>The genome of the seagrass Zostera marina reveals angiosperm adaptation to the sea.</title>
        <authorList>
            <person name="Olsen J.L."/>
            <person name="Rouze P."/>
            <person name="Verhelst B."/>
            <person name="Lin Y.-C."/>
            <person name="Bayer T."/>
            <person name="Collen J."/>
            <person name="Dattolo E."/>
            <person name="De Paoli E."/>
            <person name="Dittami S."/>
            <person name="Maumus F."/>
            <person name="Michel G."/>
            <person name="Kersting A."/>
            <person name="Lauritano C."/>
            <person name="Lohaus R."/>
            <person name="Toepel M."/>
            <person name="Tonon T."/>
            <person name="Vanneste K."/>
            <person name="Amirebrahimi M."/>
            <person name="Brakel J."/>
            <person name="Bostroem C."/>
            <person name="Chovatia M."/>
            <person name="Grimwood J."/>
            <person name="Jenkins J.W."/>
            <person name="Jueterbock A."/>
            <person name="Mraz A."/>
            <person name="Stam W.T."/>
            <person name="Tice H."/>
            <person name="Bornberg-Bauer E."/>
            <person name="Green P.J."/>
            <person name="Pearson G.A."/>
            <person name="Procaccini G."/>
            <person name="Duarte C.M."/>
            <person name="Schmutz J."/>
            <person name="Reusch T.B.H."/>
            <person name="Van de Peer Y."/>
        </authorList>
    </citation>
    <scope>NUCLEOTIDE SEQUENCE [LARGE SCALE GENOMIC DNA]</scope>
    <source>
        <strain evidence="7">cv. Finnish</strain>
    </source>
</reference>
<evidence type="ECO:0000259" key="4">
    <source>
        <dbReference type="PROSITE" id="PS50103"/>
    </source>
</evidence>
<dbReference type="AlphaFoldDB" id="A0A0K9PLV5"/>
<accession>A0A0K9PLV5</accession>
<dbReference type="Gene3D" id="2.30.30.1190">
    <property type="match status" value="1"/>
</dbReference>
<feature type="coiled-coil region" evidence="2">
    <location>
        <begin position="444"/>
        <end position="503"/>
    </location>
</feature>
<keyword evidence="2" id="KW-0175">Coiled coil</keyword>
<dbReference type="PANTHER" id="PTHR47650:SF2">
    <property type="entry name" value="ZINC FINGER CCCH DOMAIN-CONTAINING PROTEIN 22"/>
    <property type="match status" value="1"/>
</dbReference>
<keyword evidence="1" id="KW-0479">Metal-binding</keyword>
<name>A0A0K9PLV5_ZOSMR</name>
<feature type="domain" description="G-patch" evidence="5">
    <location>
        <begin position="311"/>
        <end position="357"/>
    </location>
</feature>
<dbReference type="InterPro" id="IPR000467">
    <property type="entry name" value="G_patch_dom"/>
</dbReference>
<dbReference type="STRING" id="29655.A0A0K9PLV5"/>
<feature type="region of interest" description="Disordered" evidence="3">
    <location>
        <begin position="249"/>
        <end position="280"/>
    </location>
</feature>
<dbReference type="OMA" id="QYTRGIG"/>
<evidence type="ECO:0000256" key="2">
    <source>
        <dbReference type="SAM" id="Coils"/>
    </source>
</evidence>
<keyword evidence="1" id="KW-0863">Zinc-finger</keyword>